<sequence length="228" mass="25574">MSPQLHLSTYSEEFSPTGRWRASQPSRPRPSSAHRRNNPHPRPDFLFPRKLQTGWGTRPPQQVMVPLTLMSPLAQVAQVAPLFPPVRHISVQCPEEMPAHPQAKQKAAEKEAPLKVTLHSPKVCVLPPADWLSKVQFVDTPVREKQPPTSLQRKQGRFSGKDAQRRGQVIDSHITSALQTVRPPAHLSRSNSKATSDSSGGHSCFHVVKPFKAGFYIIHPEFVSEYQR</sequence>
<evidence type="ECO:0000313" key="3">
    <source>
        <dbReference type="RefSeq" id="XP_031433989.1"/>
    </source>
</evidence>
<proteinExistence type="predicted"/>
<feature type="compositionally biased region" description="Low complexity" evidence="1">
    <location>
        <begin position="19"/>
        <end position="31"/>
    </location>
</feature>
<evidence type="ECO:0000313" key="2">
    <source>
        <dbReference type="Proteomes" id="UP000515152"/>
    </source>
</evidence>
<dbReference type="AlphaFoldDB" id="A0A6P8G404"/>
<dbReference type="Proteomes" id="UP000515152">
    <property type="component" value="Chromosome 12"/>
</dbReference>
<gene>
    <name evidence="3" type="primary">LOC116222914</name>
</gene>
<feature type="region of interest" description="Disordered" evidence="1">
    <location>
        <begin position="1"/>
        <end position="53"/>
    </location>
</feature>
<dbReference type="GeneID" id="116222914"/>
<name>A0A6P8G404_CLUHA</name>
<dbReference type="OrthoDB" id="8415578at2759"/>
<accession>A0A6P8G404</accession>
<reference evidence="3" key="1">
    <citation type="submission" date="2025-08" db="UniProtKB">
        <authorList>
            <consortium name="RefSeq"/>
        </authorList>
    </citation>
    <scope>IDENTIFICATION</scope>
</reference>
<protein>
    <submittedName>
        <fullName evidence="3">Uncharacterized protein LOC116222914</fullName>
    </submittedName>
</protein>
<feature type="compositionally biased region" description="Polar residues" evidence="1">
    <location>
        <begin position="188"/>
        <end position="201"/>
    </location>
</feature>
<organism evidence="2 3">
    <name type="scientific">Clupea harengus</name>
    <name type="common">Atlantic herring</name>
    <dbReference type="NCBI Taxonomy" id="7950"/>
    <lineage>
        <taxon>Eukaryota</taxon>
        <taxon>Metazoa</taxon>
        <taxon>Chordata</taxon>
        <taxon>Craniata</taxon>
        <taxon>Vertebrata</taxon>
        <taxon>Euteleostomi</taxon>
        <taxon>Actinopterygii</taxon>
        <taxon>Neopterygii</taxon>
        <taxon>Teleostei</taxon>
        <taxon>Clupei</taxon>
        <taxon>Clupeiformes</taxon>
        <taxon>Clupeoidei</taxon>
        <taxon>Clupeidae</taxon>
        <taxon>Clupea</taxon>
    </lineage>
</organism>
<evidence type="ECO:0000256" key="1">
    <source>
        <dbReference type="SAM" id="MobiDB-lite"/>
    </source>
</evidence>
<dbReference type="KEGG" id="char:116222914"/>
<feature type="compositionally biased region" description="Polar residues" evidence="1">
    <location>
        <begin position="1"/>
        <end position="14"/>
    </location>
</feature>
<dbReference type="RefSeq" id="XP_031433989.1">
    <property type="nucleotide sequence ID" value="XM_031578129.2"/>
</dbReference>
<feature type="region of interest" description="Disordered" evidence="1">
    <location>
        <begin position="143"/>
        <end position="201"/>
    </location>
</feature>
<keyword evidence="2" id="KW-1185">Reference proteome</keyword>